<protein>
    <submittedName>
        <fullName evidence="4">Glycosyltransferase family 2 protein</fullName>
    </submittedName>
</protein>
<evidence type="ECO:0000256" key="1">
    <source>
        <dbReference type="ARBA" id="ARBA00006739"/>
    </source>
</evidence>
<feature type="domain" description="Glycosyltransferase 2-like" evidence="3">
    <location>
        <begin position="35"/>
        <end position="188"/>
    </location>
</feature>
<name>A0A975Y1J1_9ACTN</name>
<dbReference type="Proteomes" id="UP000683575">
    <property type="component" value="Chromosome"/>
</dbReference>
<dbReference type="InterPro" id="IPR050256">
    <property type="entry name" value="Glycosyltransferase_2"/>
</dbReference>
<dbReference type="AlphaFoldDB" id="A0A975Y1J1"/>
<comment type="similarity">
    <text evidence="1">Belongs to the glycosyltransferase 2 family.</text>
</comment>
<accession>A0A975Y1J1</accession>
<organism evidence="4 5">
    <name type="scientific">Nocardioides panacis</name>
    <dbReference type="NCBI Taxonomy" id="2849501"/>
    <lineage>
        <taxon>Bacteria</taxon>
        <taxon>Bacillati</taxon>
        <taxon>Actinomycetota</taxon>
        <taxon>Actinomycetes</taxon>
        <taxon>Propionibacteriales</taxon>
        <taxon>Nocardioidaceae</taxon>
        <taxon>Nocardioides</taxon>
    </lineage>
</organism>
<gene>
    <name evidence="4" type="ORF">KRR39_07355</name>
</gene>
<dbReference type="PANTHER" id="PTHR48090:SF7">
    <property type="entry name" value="RFBJ PROTEIN"/>
    <property type="match status" value="1"/>
</dbReference>
<reference evidence="4" key="1">
    <citation type="submission" date="2021-06" db="EMBL/GenBank/DDBJ databases">
        <title>Complete genome sequence of Nocardioides sp. G188.</title>
        <authorList>
            <person name="Im W.-T."/>
        </authorList>
    </citation>
    <scope>NUCLEOTIDE SEQUENCE</scope>
    <source>
        <strain evidence="4">G188</strain>
    </source>
</reference>
<proteinExistence type="inferred from homology"/>
<dbReference type="Pfam" id="PF00535">
    <property type="entry name" value="Glycos_transf_2"/>
    <property type="match status" value="1"/>
</dbReference>
<evidence type="ECO:0000256" key="2">
    <source>
        <dbReference type="SAM" id="MobiDB-lite"/>
    </source>
</evidence>
<feature type="region of interest" description="Disordered" evidence="2">
    <location>
        <begin position="1"/>
        <end position="26"/>
    </location>
</feature>
<evidence type="ECO:0000313" key="4">
    <source>
        <dbReference type="EMBL" id="QWZ09561.1"/>
    </source>
</evidence>
<evidence type="ECO:0000313" key="5">
    <source>
        <dbReference type="Proteomes" id="UP000683575"/>
    </source>
</evidence>
<sequence>MVPGVNGGERATTGATAPSPLHPVPSDQRVGLRVSVVIPTLNEVGNIAAVLEQMRRFDDIIIVDGFSQDGTVEKARSVRPDVRVVERPPRGKGDALRAGFEAATGDVIVMMDADGSMDPGEADVFVAMLNVGFDLVKGSRLACGGGSHDLTTVRWLGNRALCGLANALFHTQWTDLCYGYVAFRRSALPRLALTANGFEIESQILSHAALAGLRIAEIPSVEFPRITGDSHLNARKDGTRVLKEILTARFSPRARRSAVALRPMIPVE</sequence>
<keyword evidence="5" id="KW-1185">Reference proteome</keyword>
<dbReference type="KEGG" id="nps:KRR39_07355"/>
<dbReference type="EMBL" id="CP077062">
    <property type="protein sequence ID" value="QWZ09561.1"/>
    <property type="molecule type" value="Genomic_DNA"/>
</dbReference>
<dbReference type="CDD" id="cd04179">
    <property type="entry name" value="DPM_DPG-synthase_like"/>
    <property type="match status" value="1"/>
</dbReference>
<dbReference type="InterPro" id="IPR001173">
    <property type="entry name" value="Glyco_trans_2-like"/>
</dbReference>
<dbReference type="PANTHER" id="PTHR48090">
    <property type="entry name" value="UNDECAPRENYL-PHOSPHATE 4-DEOXY-4-FORMAMIDO-L-ARABINOSE TRANSFERASE-RELATED"/>
    <property type="match status" value="1"/>
</dbReference>
<dbReference type="RefSeq" id="WP_216941407.1">
    <property type="nucleotide sequence ID" value="NZ_CP077062.1"/>
</dbReference>
<evidence type="ECO:0000259" key="3">
    <source>
        <dbReference type="Pfam" id="PF00535"/>
    </source>
</evidence>